<keyword evidence="6" id="KW-1133">Transmembrane helix</keyword>
<feature type="domain" description="PAS" evidence="7">
    <location>
        <begin position="385"/>
        <end position="456"/>
    </location>
</feature>
<evidence type="ECO:0000256" key="1">
    <source>
        <dbReference type="ARBA" id="ARBA00000085"/>
    </source>
</evidence>
<dbReference type="AlphaFoldDB" id="A0A0F9F195"/>
<evidence type="ECO:0000256" key="3">
    <source>
        <dbReference type="ARBA" id="ARBA00022553"/>
    </source>
</evidence>
<accession>A0A0F9F195</accession>
<comment type="caution">
    <text evidence="9">The sequence shown here is derived from an EMBL/GenBank/DDBJ whole genome shotgun (WGS) entry which is preliminary data.</text>
</comment>
<dbReference type="PANTHER" id="PTHR43304">
    <property type="entry name" value="PHYTOCHROME-LIKE PROTEIN CPH1"/>
    <property type="match status" value="1"/>
</dbReference>
<dbReference type="GO" id="GO:0004673">
    <property type="term" value="F:protein histidine kinase activity"/>
    <property type="evidence" value="ECO:0007669"/>
    <property type="project" value="UniProtKB-EC"/>
</dbReference>
<dbReference type="PANTHER" id="PTHR43304:SF1">
    <property type="entry name" value="PAC DOMAIN-CONTAINING PROTEIN"/>
    <property type="match status" value="1"/>
</dbReference>
<dbReference type="InterPro" id="IPR021796">
    <property type="entry name" value="Tll0287-like_dom"/>
</dbReference>
<feature type="non-terminal residue" evidence="9">
    <location>
        <position position="736"/>
    </location>
</feature>
<keyword evidence="4" id="KW-0808">Transferase</keyword>
<keyword evidence="6" id="KW-0812">Transmembrane</keyword>
<dbReference type="PROSITE" id="PS50112">
    <property type="entry name" value="PAS"/>
    <property type="match status" value="2"/>
</dbReference>
<dbReference type="SUPFAM" id="SSF55785">
    <property type="entry name" value="PYP-like sensor domain (PAS domain)"/>
    <property type="match status" value="2"/>
</dbReference>
<feature type="transmembrane region" description="Helical" evidence="6">
    <location>
        <begin position="6"/>
        <end position="25"/>
    </location>
</feature>
<evidence type="ECO:0000256" key="6">
    <source>
        <dbReference type="SAM" id="Phobius"/>
    </source>
</evidence>
<reference evidence="9" key="1">
    <citation type="journal article" date="2015" name="Nature">
        <title>Complex archaea that bridge the gap between prokaryotes and eukaryotes.</title>
        <authorList>
            <person name="Spang A."/>
            <person name="Saw J.H."/>
            <person name="Jorgensen S.L."/>
            <person name="Zaremba-Niedzwiedzka K."/>
            <person name="Martijn J."/>
            <person name="Lind A.E."/>
            <person name="van Eijk R."/>
            <person name="Schleper C."/>
            <person name="Guy L."/>
            <person name="Ettema T.J."/>
        </authorList>
    </citation>
    <scope>NUCLEOTIDE SEQUENCE</scope>
</reference>
<proteinExistence type="predicted"/>
<dbReference type="InterPro" id="IPR000014">
    <property type="entry name" value="PAS"/>
</dbReference>
<dbReference type="CDD" id="cd00130">
    <property type="entry name" value="PAS"/>
    <property type="match status" value="2"/>
</dbReference>
<feature type="non-terminal residue" evidence="9">
    <location>
        <position position="1"/>
    </location>
</feature>
<dbReference type="Pfam" id="PF08447">
    <property type="entry name" value="PAS_3"/>
    <property type="match status" value="1"/>
</dbReference>
<dbReference type="FunFam" id="3.30.450.20:FF:000088">
    <property type="entry name" value="Sensory transduction histidine kinase"/>
    <property type="match status" value="1"/>
</dbReference>
<dbReference type="SMART" id="SM00091">
    <property type="entry name" value="PAS"/>
    <property type="match status" value="2"/>
</dbReference>
<evidence type="ECO:0000256" key="4">
    <source>
        <dbReference type="ARBA" id="ARBA00022679"/>
    </source>
</evidence>
<dbReference type="Pfam" id="PF11845">
    <property type="entry name" value="Tll0287-like"/>
    <property type="match status" value="1"/>
</dbReference>
<feature type="domain" description="PAS" evidence="7">
    <location>
        <begin position="670"/>
        <end position="717"/>
    </location>
</feature>
<keyword evidence="5" id="KW-0418">Kinase</keyword>
<dbReference type="InterPro" id="IPR013655">
    <property type="entry name" value="PAS_fold_3"/>
</dbReference>
<feature type="domain" description="PAC" evidence="8">
    <location>
        <begin position="460"/>
        <end position="512"/>
    </location>
</feature>
<dbReference type="NCBIfam" id="TIGR00229">
    <property type="entry name" value="sensory_box"/>
    <property type="match status" value="1"/>
</dbReference>
<dbReference type="InterPro" id="IPR000700">
    <property type="entry name" value="PAS-assoc_C"/>
</dbReference>
<sequence>SISVYFSIYFALTFIVASIVIVAIVNRSMRNEALSDAREKANVILERNLATHHYFSQELKPKLFDTFAGSQSPDYFEPTWMSSTYAIRQIDKYFNSNSEYSNYYYKECAVNARSPQNEADDYERAFIEELNKDPDLRQRSEIREFDGQAYFVSLHRGERMEQSCLRCHSTPDKAPGDLVKQYGDQRSFNRSDGNIVSAISVRIPLANAYAATRATTIKLSALLLAILSLMLTAIYIFTKKTVMLRASKLEDLNQQLVAEISERKEAEAKAERDARLTQILLDSMPCVAMLLSPKTRKIAALNETAYKAGARVGQTCFGSWARHDEHCPFCMAPELWESGVAQHIEVEFGGVFWDAHWLPISDDLYMHYAFDITDRKQTENALFQSEERFRRAIVDSPFPTMLHAEDGEILQINRVWTKLTGYEPEEIPTLSAWTERAYGERKDVVKSRIDNIFDCDTTVEEGEYVISSKDGRMLTWDFSSAPLGTLPDGRRLVISMATDVSERKQAENALQVKTHDLGERVKELNCLYGLSKLVDRYDSLEDILRELVEMIASGWQYPEVTCCKINALGNEYKSSGFEHTEWKQSATIIVNDQASGSIEVFYKRQCPQAYEGPFLKEERELINAITELLGRTISHKQANEALIESEKSLAMAQRITHLGNWDWDIQRNEMYWSDEVYRIFGVEVQAFPPSYDAFLSTVHPDDREFVEESVNKALDERKPVSSIDHRIVLPDGSERM</sequence>
<organism evidence="9">
    <name type="scientific">marine sediment metagenome</name>
    <dbReference type="NCBI Taxonomy" id="412755"/>
    <lineage>
        <taxon>unclassified sequences</taxon>
        <taxon>metagenomes</taxon>
        <taxon>ecological metagenomes</taxon>
    </lineage>
</organism>
<dbReference type="PROSITE" id="PS50113">
    <property type="entry name" value="PAC"/>
    <property type="match status" value="1"/>
</dbReference>
<gene>
    <name evidence="9" type="ORF">LCGC14_2008100</name>
</gene>
<name>A0A0F9F195_9ZZZZ</name>
<dbReference type="EC" id="2.7.13.3" evidence="2"/>
<evidence type="ECO:0000259" key="7">
    <source>
        <dbReference type="PROSITE" id="PS50112"/>
    </source>
</evidence>
<comment type="catalytic activity">
    <reaction evidence="1">
        <text>ATP + protein L-histidine = ADP + protein N-phospho-L-histidine.</text>
        <dbReference type="EC" id="2.7.13.3"/>
    </reaction>
</comment>
<evidence type="ECO:0000313" key="9">
    <source>
        <dbReference type="EMBL" id="KKL80104.1"/>
    </source>
</evidence>
<keyword evidence="3" id="KW-0597">Phosphoprotein</keyword>
<evidence type="ECO:0000259" key="8">
    <source>
        <dbReference type="PROSITE" id="PS50113"/>
    </source>
</evidence>
<keyword evidence="6" id="KW-0472">Membrane</keyword>
<feature type="transmembrane region" description="Helical" evidence="6">
    <location>
        <begin position="219"/>
        <end position="238"/>
    </location>
</feature>
<protein>
    <recommendedName>
        <fullName evidence="2">histidine kinase</fullName>
        <ecNumber evidence="2">2.7.13.3</ecNumber>
    </recommendedName>
</protein>
<evidence type="ECO:0000256" key="2">
    <source>
        <dbReference type="ARBA" id="ARBA00012438"/>
    </source>
</evidence>
<dbReference type="EMBL" id="LAZR01022955">
    <property type="protein sequence ID" value="KKL80104.1"/>
    <property type="molecule type" value="Genomic_DNA"/>
</dbReference>
<evidence type="ECO:0000256" key="5">
    <source>
        <dbReference type="ARBA" id="ARBA00022777"/>
    </source>
</evidence>
<dbReference type="InterPro" id="IPR052162">
    <property type="entry name" value="Sensor_kinase/Photoreceptor"/>
</dbReference>
<dbReference type="Gene3D" id="3.30.450.20">
    <property type="entry name" value="PAS domain"/>
    <property type="match status" value="3"/>
</dbReference>
<dbReference type="InterPro" id="IPR035965">
    <property type="entry name" value="PAS-like_dom_sf"/>
</dbReference>